<evidence type="ECO:0000256" key="1">
    <source>
        <dbReference type="ARBA" id="ARBA00022741"/>
    </source>
</evidence>
<dbReference type="Gene3D" id="3.40.50.300">
    <property type="entry name" value="P-loop containing nucleotide triphosphate hydrolases"/>
    <property type="match status" value="1"/>
</dbReference>
<evidence type="ECO:0000313" key="7">
    <source>
        <dbReference type="Proteomes" id="UP000217507"/>
    </source>
</evidence>
<dbReference type="PANTHER" id="PTHR32309:SF13">
    <property type="entry name" value="FERRIC ENTEROBACTIN TRANSPORT PROTEIN FEPE"/>
    <property type="match status" value="1"/>
</dbReference>
<keyword evidence="3" id="KW-0175">Coiled coil</keyword>
<name>A0A1Z4KIC7_ANAVA</name>
<dbReference type="EMBL" id="AP018216">
    <property type="protein sequence ID" value="BAY68684.1"/>
    <property type="molecule type" value="Genomic_DNA"/>
</dbReference>
<reference evidence="6 7" key="1">
    <citation type="submission" date="2017-06" db="EMBL/GenBank/DDBJ databases">
        <title>Genome sequencing of cyanobaciteial culture collection at National Institute for Environmental Studies (NIES).</title>
        <authorList>
            <person name="Hirose Y."/>
            <person name="Shimura Y."/>
            <person name="Fujisawa T."/>
            <person name="Nakamura Y."/>
            <person name="Kawachi M."/>
        </authorList>
    </citation>
    <scope>NUCLEOTIDE SEQUENCE [LARGE SCALE GENOMIC DNA]</scope>
    <source>
        <strain evidence="6 7">NIES-23</strain>
    </source>
</reference>
<dbReference type="SUPFAM" id="SSF52540">
    <property type="entry name" value="P-loop containing nucleoside triphosphate hydrolases"/>
    <property type="match status" value="1"/>
</dbReference>
<sequence>MGKGISTLLGVLGRRGFPAVTVFAAVIGASFAYLAVTPRLYETSARLMLDDKKASVSELGRDLTQITPTGVGRNPLADQAELLKSQTVLQLAISKLNPPIKDSSTQKPLTPSDIRSNLKVIIVPATNILDLRYQSPEPNQAAQVLNAVSQAMVEENIKTISSEATKVREFLAEKVPIARQRLLQAELAETKYRQQSGVVATDDQTRSLVGSLAELENQERTLAVQLQETRSRDASLRQVTDAKNINTAYASVREGQDEQLKVLRTKLTDIETKLIEARTKYQEAHPTVLDLVEQRNEIRALYGQQMARVSSSGQTDNFQDLANDQISQTLISDLITNDITRLAVENKLNAIQKMRANIQSRLALIPIQQQPLTVLTRQREEAAESLKFLQSKLEEAQIAEAQKVSNIRIIETAVAPELPTSPKRTVVLVIAGFFGSILAVGLVLLLELMDNTLRDATEAEELLQLPLLGVLPRLPATKLSLEPAEQFLDDLGLVEPYRMLLKNLEFRNVDNLQVIVVSSPLSGEGKSVIVSHLAAVAAMLSRRTLIIDADLRKPSQHTLFNLPPRPGITDVIDGTRPLLSAVQSTTIENLSVLTCGELRGRPSQILESAAMKSLVAEAAQRYDLVIIDTPPLSACADASTLSQMSDGVILTTRPGFTLKEVLQRAVSELNQNRIPVLGVVVNGMATDIEKYYRYPSEEYPSILSRPLRRLTSLGSSARNSSNDSRSN</sequence>
<keyword evidence="4" id="KW-1133">Transmembrane helix</keyword>
<keyword evidence="4" id="KW-0472">Membrane</keyword>
<feature type="domain" description="Tyrosine-protein kinase G-rich" evidence="5">
    <location>
        <begin position="368"/>
        <end position="445"/>
    </location>
</feature>
<feature type="coiled-coil region" evidence="3">
    <location>
        <begin position="372"/>
        <end position="399"/>
    </location>
</feature>
<feature type="transmembrane region" description="Helical" evidence="4">
    <location>
        <begin position="426"/>
        <end position="446"/>
    </location>
</feature>
<keyword evidence="4" id="KW-0812">Transmembrane</keyword>
<evidence type="ECO:0000256" key="3">
    <source>
        <dbReference type="SAM" id="Coils"/>
    </source>
</evidence>
<feature type="transmembrane region" description="Helical" evidence="4">
    <location>
        <begin position="16"/>
        <end position="36"/>
    </location>
</feature>
<dbReference type="InterPro" id="IPR033756">
    <property type="entry name" value="YlxH/NBP35"/>
</dbReference>
<evidence type="ECO:0000256" key="2">
    <source>
        <dbReference type="ARBA" id="ARBA00022840"/>
    </source>
</evidence>
<keyword evidence="1" id="KW-0547">Nucleotide-binding</keyword>
<dbReference type="Pfam" id="PF13807">
    <property type="entry name" value="GNVR"/>
    <property type="match status" value="1"/>
</dbReference>
<protein>
    <recommendedName>
        <fullName evidence="5">Tyrosine-protein kinase G-rich domain-containing protein</fullName>
    </recommendedName>
</protein>
<dbReference type="InterPro" id="IPR032807">
    <property type="entry name" value="GNVR"/>
</dbReference>
<dbReference type="GO" id="GO:0005524">
    <property type="term" value="F:ATP binding"/>
    <property type="evidence" value="ECO:0007669"/>
    <property type="project" value="UniProtKB-KW"/>
</dbReference>
<dbReference type="GO" id="GO:0004713">
    <property type="term" value="F:protein tyrosine kinase activity"/>
    <property type="evidence" value="ECO:0007669"/>
    <property type="project" value="TreeGrafter"/>
</dbReference>
<evidence type="ECO:0000259" key="5">
    <source>
        <dbReference type="Pfam" id="PF13807"/>
    </source>
</evidence>
<gene>
    <name evidence="6" type="ORF">NIES23_14720</name>
</gene>
<dbReference type="Pfam" id="PF10609">
    <property type="entry name" value="ParA"/>
    <property type="match status" value="1"/>
</dbReference>
<keyword evidence="2" id="KW-0067">ATP-binding</keyword>
<dbReference type="InterPro" id="IPR050445">
    <property type="entry name" value="Bact_polysacc_biosynth/exp"/>
</dbReference>
<dbReference type="InterPro" id="IPR005702">
    <property type="entry name" value="Wzc-like_C"/>
</dbReference>
<proteinExistence type="predicted"/>
<dbReference type="PANTHER" id="PTHR32309">
    <property type="entry name" value="TYROSINE-PROTEIN KINASE"/>
    <property type="match status" value="1"/>
</dbReference>
<dbReference type="AlphaFoldDB" id="A0A1Z4KIC7"/>
<dbReference type="InterPro" id="IPR027417">
    <property type="entry name" value="P-loop_NTPase"/>
</dbReference>
<accession>A0A1Z4KIC7</accession>
<dbReference type="NCBIfam" id="TIGR01007">
    <property type="entry name" value="eps_fam"/>
    <property type="match status" value="1"/>
</dbReference>
<organism evidence="6 7">
    <name type="scientific">Trichormus variabilis NIES-23</name>
    <dbReference type="NCBI Taxonomy" id="1973479"/>
    <lineage>
        <taxon>Bacteria</taxon>
        <taxon>Bacillati</taxon>
        <taxon>Cyanobacteriota</taxon>
        <taxon>Cyanophyceae</taxon>
        <taxon>Nostocales</taxon>
        <taxon>Nostocaceae</taxon>
        <taxon>Trichormus</taxon>
    </lineage>
</organism>
<dbReference type="GO" id="GO:0005886">
    <property type="term" value="C:plasma membrane"/>
    <property type="evidence" value="ECO:0007669"/>
    <property type="project" value="TreeGrafter"/>
</dbReference>
<evidence type="ECO:0000313" key="6">
    <source>
        <dbReference type="EMBL" id="BAY68684.1"/>
    </source>
</evidence>
<evidence type="ECO:0000256" key="4">
    <source>
        <dbReference type="SAM" id="Phobius"/>
    </source>
</evidence>
<dbReference type="CDD" id="cd05387">
    <property type="entry name" value="BY-kinase"/>
    <property type="match status" value="1"/>
</dbReference>
<dbReference type="Proteomes" id="UP000217507">
    <property type="component" value="Chromosome"/>
</dbReference>